<feature type="transmembrane region" description="Helical" evidence="1">
    <location>
        <begin position="77"/>
        <end position="94"/>
    </location>
</feature>
<organism evidence="2 3">
    <name type="scientific">Stakelama saccharophila</name>
    <dbReference type="NCBI Taxonomy" id="3075605"/>
    <lineage>
        <taxon>Bacteria</taxon>
        <taxon>Pseudomonadati</taxon>
        <taxon>Pseudomonadota</taxon>
        <taxon>Alphaproteobacteria</taxon>
        <taxon>Sphingomonadales</taxon>
        <taxon>Sphingomonadaceae</taxon>
        <taxon>Stakelama</taxon>
    </lineage>
</organism>
<protein>
    <submittedName>
        <fullName evidence="2">Uncharacterized protein</fullName>
    </submittedName>
</protein>
<accession>A0ABZ0BE91</accession>
<evidence type="ECO:0000313" key="2">
    <source>
        <dbReference type="EMBL" id="WNO54684.1"/>
    </source>
</evidence>
<dbReference type="RefSeq" id="WP_313917451.1">
    <property type="nucleotide sequence ID" value="NZ_CP135076.1"/>
</dbReference>
<feature type="transmembrane region" description="Helical" evidence="1">
    <location>
        <begin position="132"/>
        <end position="150"/>
    </location>
</feature>
<gene>
    <name evidence="2" type="ORF">RPR59_05385</name>
</gene>
<feature type="transmembrane region" description="Helical" evidence="1">
    <location>
        <begin position="106"/>
        <end position="125"/>
    </location>
</feature>
<reference evidence="2 3" key="1">
    <citation type="submission" date="2023-09" db="EMBL/GenBank/DDBJ databases">
        <authorList>
            <person name="Rey-Velasco X."/>
        </authorList>
    </citation>
    <scope>NUCLEOTIDE SEQUENCE [LARGE SCALE GENOMIC DNA]</scope>
    <source>
        <strain evidence="2 3">W311</strain>
    </source>
</reference>
<feature type="transmembrane region" description="Helical" evidence="1">
    <location>
        <begin position="162"/>
        <end position="183"/>
    </location>
</feature>
<dbReference type="Proteomes" id="UP001302249">
    <property type="component" value="Chromosome"/>
</dbReference>
<keyword evidence="3" id="KW-1185">Reference proteome</keyword>
<keyword evidence="1" id="KW-1133">Transmembrane helix</keyword>
<name>A0ABZ0BE91_9SPHN</name>
<keyword evidence="1" id="KW-0812">Transmembrane</keyword>
<feature type="transmembrane region" description="Helical" evidence="1">
    <location>
        <begin position="12"/>
        <end position="34"/>
    </location>
</feature>
<dbReference type="EMBL" id="CP135076">
    <property type="protein sequence ID" value="WNO54684.1"/>
    <property type="molecule type" value="Genomic_DNA"/>
</dbReference>
<proteinExistence type="predicted"/>
<feature type="transmembrane region" description="Helical" evidence="1">
    <location>
        <begin position="40"/>
        <end position="65"/>
    </location>
</feature>
<evidence type="ECO:0000256" key="1">
    <source>
        <dbReference type="SAM" id="Phobius"/>
    </source>
</evidence>
<evidence type="ECO:0000313" key="3">
    <source>
        <dbReference type="Proteomes" id="UP001302249"/>
    </source>
</evidence>
<sequence>MAKQRTGRHVRWHVWRVTGWGTACLLLALPLVAMRFTDEVAWTAGDFVFAACLFGGIGGAFELAVRRSANPWYRTGAAMALATILLIIWINAAVGIIGDEENPLDLLYGCVILTIVAGAAGAGLHPAGMARALAAAAVAQAAIGAIATVAGRSEPPGPLGLMLLNGFFLALLLCSALAFRSAARQDMIANR</sequence>
<keyword evidence="1" id="KW-0472">Membrane</keyword>